<feature type="transmembrane region" description="Helical" evidence="1">
    <location>
        <begin position="6"/>
        <end position="26"/>
    </location>
</feature>
<dbReference type="Proteomes" id="UP000326251">
    <property type="component" value="Unassembled WGS sequence"/>
</dbReference>
<keyword evidence="1" id="KW-1133">Transmembrane helix</keyword>
<sequence length="59" mass="7096">MTRKPPWIPCRIQGGFLVILLIVIRIRNCPRCGLSRSLHKVLRFRFVMTFRWNTALERQ</sequence>
<comment type="caution">
    <text evidence="2">The sequence shown here is derived from an EMBL/GenBank/DDBJ whole genome shotgun (WGS) entry which is preliminary data.</text>
</comment>
<gene>
    <name evidence="2" type="ORF">EMO92_01810</name>
</gene>
<evidence type="ECO:0000313" key="2">
    <source>
        <dbReference type="EMBL" id="KAA8826503.1"/>
    </source>
</evidence>
<name>A0A5J5EAN8_9BIFI</name>
<protein>
    <submittedName>
        <fullName evidence="2">DUF2752 domain-containing protein</fullName>
    </submittedName>
</protein>
<keyword evidence="1" id="KW-0812">Transmembrane</keyword>
<accession>A0A5J5EAN8</accession>
<reference evidence="2 3" key="1">
    <citation type="journal article" date="2019" name="Syst. Appl. Microbiol.">
        <title>Characterization of Bifidobacterium species in feaces of the Egyptian fruit bat: Description of B. vespertilionis sp. nov. and B. rousetti sp. nov.</title>
        <authorList>
            <person name="Modesto M."/>
            <person name="Satti M."/>
            <person name="Watanabe K."/>
            <person name="Puglisi E."/>
            <person name="Morelli L."/>
            <person name="Huang C.-H."/>
            <person name="Liou J.-S."/>
            <person name="Miyashita M."/>
            <person name="Tamura T."/>
            <person name="Saito S."/>
            <person name="Mori K."/>
            <person name="Huang L."/>
            <person name="Sciavilla P."/>
            <person name="Sandri C."/>
            <person name="Spiezio C."/>
            <person name="Vitali F."/>
            <person name="Cavalieri D."/>
            <person name="Perpetuini G."/>
            <person name="Tofalo R."/>
            <person name="Bonetti A."/>
            <person name="Arita M."/>
            <person name="Mattarelli P."/>
        </authorList>
    </citation>
    <scope>NUCLEOTIDE SEQUENCE [LARGE SCALE GENOMIC DNA]</scope>
    <source>
        <strain evidence="2 3">RST19</strain>
    </source>
</reference>
<keyword evidence="1" id="KW-0472">Membrane</keyword>
<proteinExistence type="predicted"/>
<evidence type="ECO:0000313" key="3">
    <source>
        <dbReference type="Proteomes" id="UP000326251"/>
    </source>
</evidence>
<dbReference type="AlphaFoldDB" id="A0A5J5EAN8"/>
<dbReference type="EMBL" id="RZUG01000002">
    <property type="protein sequence ID" value="KAA8826503.1"/>
    <property type="molecule type" value="Genomic_DNA"/>
</dbReference>
<evidence type="ECO:0000256" key="1">
    <source>
        <dbReference type="SAM" id="Phobius"/>
    </source>
</evidence>
<organism evidence="2 3">
    <name type="scientific">Bifidobacterium reuteri</name>
    <dbReference type="NCBI Taxonomy" id="983706"/>
    <lineage>
        <taxon>Bacteria</taxon>
        <taxon>Bacillati</taxon>
        <taxon>Actinomycetota</taxon>
        <taxon>Actinomycetes</taxon>
        <taxon>Bifidobacteriales</taxon>
        <taxon>Bifidobacteriaceae</taxon>
        <taxon>Bifidobacterium</taxon>
    </lineage>
</organism>